<dbReference type="EMBL" id="JACHFN010000006">
    <property type="protein sequence ID" value="MBB5234442.1"/>
    <property type="molecule type" value="Genomic_DNA"/>
</dbReference>
<evidence type="ECO:0000313" key="3">
    <source>
        <dbReference type="Proteomes" id="UP000525389"/>
    </source>
</evidence>
<reference evidence="2 3" key="1">
    <citation type="submission" date="2020-08" db="EMBL/GenBank/DDBJ databases">
        <title>Genomic Encyclopedia of Type Strains, Phase IV (KMG-IV): sequencing the most valuable type-strain genomes for metagenomic binning, comparative biology and taxonomic classification.</title>
        <authorList>
            <person name="Goeker M."/>
        </authorList>
    </citation>
    <scope>NUCLEOTIDE SEQUENCE [LARGE SCALE GENOMIC DNA]</scope>
    <source>
        <strain evidence="2 3">DSM 101791</strain>
    </source>
</reference>
<comment type="caution">
    <text evidence="2">The sequence shown here is derived from an EMBL/GenBank/DDBJ whole genome shotgun (WGS) entry which is preliminary data.</text>
</comment>
<sequence length="175" mass="19182">MSTQTPTDLAQIDAKTLGMARLLAAHPNAQRGLQRSIERQQEQREAQRTPRRFAAPMDCPHCGAPGITYLTLPTKDGPREFKRRPMDCCQPALRDAAENALHYALNPNNCAEERVEAADRYAALKGSITAPALLRELDTHEALLADIEARVSGLTRAQGGVEYGNGAQNLRLVQP</sequence>
<dbReference type="Proteomes" id="UP000525389">
    <property type="component" value="Unassembled WGS sequence"/>
</dbReference>
<accession>A0A7W8LQB2</accession>
<dbReference type="RefSeq" id="WP_184028262.1">
    <property type="nucleotide sequence ID" value="NZ_JACHFN010000006.1"/>
</dbReference>
<evidence type="ECO:0000313" key="2">
    <source>
        <dbReference type="EMBL" id="MBB5234442.1"/>
    </source>
</evidence>
<name>A0A7W8LQB2_9DEIO</name>
<feature type="region of interest" description="Disordered" evidence="1">
    <location>
        <begin position="29"/>
        <end position="57"/>
    </location>
</feature>
<keyword evidence="3" id="KW-1185">Reference proteome</keyword>
<evidence type="ECO:0000256" key="1">
    <source>
        <dbReference type="SAM" id="MobiDB-lite"/>
    </source>
</evidence>
<proteinExistence type="predicted"/>
<feature type="compositionally biased region" description="Basic and acidic residues" evidence="1">
    <location>
        <begin position="36"/>
        <end position="48"/>
    </location>
</feature>
<dbReference type="AlphaFoldDB" id="A0A7W8LQB2"/>
<protein>
    <submittedName>
        <fullName evidence="2">Uncharacterized protein</fullName>
    </submittedName>
</protein>
<organism evidence="2 3">
    <name type="scientific">Deinococcus budaensis</name>
    <dbReference type="NCBI Taxonomy" id="1665626"/>
    <lineage>
        <taxon>Bacteria</taxon>
        <taxon>Thermotogati</taxon>
        <taxon>Deinococcota</taxon>
        <taxon>Deinococci</taxon>
        <taxon>Deinococcales</taxon>
        <taxon>Deinococcaceae</taxon>
        <taxon>Deinococcus</taxon>
    </lineage>
</organism>
<gene>
    <name evidence="2" type="ORF">HNQ09_001880</name>
</gene>